<comment type="caution">
    <text evidence="3">The sequence shown here is derived from an EMBL/GenBank/DDBJ whole genome shotgun (WGS) entry which is preliminary data.</text>
</comment>
<accession>A0A1F4UR85</accession>
<dbReference type="InterPro" id="IPR047042">
    <property type="entry name" value="BipA_II"/>
</dbReference>
<dbReference type="NCBIfam" id="TIGR00231">
    <property type="entry name" value="small_GTP"/>
    <property type="match status" value="1"/>
</dbReference>
<dbReference type="GO" id="GO:0003924">
    <property type="term" value="F:GTPase activity"/>
    <property type="evidence" value="ECO:0007669"/>
    <property type="project" value="InterPro"/>
</dbReference>
<dbReference type="InterPro" id="IPR027417">
    <property type="entry name" value="P-loop_NTPase"/>
</dbReference>
<dbReference type="EMBL" id="MEUX01000032">
    <property type="protein sequence ID" value="OGC46683.1"/>
    <property type="molecule type" value="Genomic_DNA"/>
</dbReference>
<dbReference type="SUPFAM" id="SSF50447">
    <property type="entry name" value="Translation proteins"/>
    <property type="match status" value="1"/>
</dbReference>
<dbReference type="PRINTS" id="PR00315">
    <property type="entry name" value="ELONGATNFCT"/>
</dbReference>
<dbReference type="CDD" id="cd03691">
    <property type="entry name" value="BipA_TypA_II"/>
    <property type="match status" value="1"/>
</dbReference>
<dbReference type="SUPFAM" id="SSF52540">
    <property type="entry name" value="P-loop containing nucleoside triphosphate hydrolases"/>
    <property type="match status" value="1"/>
</dbReference>
<gene>
    <name evidence="3" type="ORF">A2713_02280</name>
</gene>
<dbReference type="AlphaFoldDB" id="A0A1F4UR85"/>
<dbReference type="InterPro" id="IPR004161">
    <property type="entry name" value="EFTu-like_2"/>
</dbReference>
<dbReference type="InterPro" id="IPR000795">
    <property type="entry name" value="T_Tr_GTP-bd_dom"/>
</dbReference>
<dbReference type="GO" id="GO:0005525">
    <property type="term" value="F:GTP binding"/>
    <property type="evidence" value="ECO:0007669"/>
    <property type="project" value="UniProtKB-KW"/>
</dbReference>
<name>A0A1F4UR85_UNCKA</name>
<dbReference type="InterPro" id="IPR009000">
    <property type="entry name" value="Transl_B-barrel_sf"/>
</dbReference>
<dbReference type="PROSITE" id="PS00301">
    <property type="entry name" value="G_TR_1"/>
    <property type="match status" value="1"/>
</dbReference>
<proteinExistence type="predicted"/>
<reference evidence="3 4" key="1">
    <citation type="journal article" date="2016" name="Nat. Commun.">
        <title>Thousands of microbial genomes shed light on interconnected biogeochemical processes in an aquifer system.</title>
        <authorList>
            <person name="Anantharaman K."/>
            <person name="Brown C.T."/>
            <person name="Hug L.A."/>
            <person name="Sharon I."/>
            <person name="Castelle C.J."/>
            <person name="Probst A.J."/>
            <person name="Thomas B.C."/>
            <person name="Singh A."/>
            <person name="Wilkins M.J."/>
            <person name="Karaoz U."/>
            <person name="Brodie E.L."/>
            <person name="Williams K.H."/>
            <person name="Hubbard S.S."/>
            <person name="Banfield J.F."/>
        </authorList>
    </citation>
    <scope>NUCLEOTIDE SEQUENCE [LARGE SCALE GENOMIC DNA]</scope>
</reference>
<dbReference type="Gene3D" id="3.30.70.870">
    <property type="entry name" value="Elongation Factor G (Translational Gtpase), domain 3"/>
    <property type="match status" value="1"/>
</dbReference>
<dbReference type="InterPro" id="IPR047041">
    <property type="entry name" value="BipA_GTP-bd_dom"/>
</dbReference>
<dbReference type="GO" id="GO:1990904">
    <property type="term" value="C:ribonucleoprotein complex"/>
    <property type="evidence" value="ECO:0007669"/>
    <property type="project" value="TreeGrafter"/>
</dbReference>
<dbReference type="PANTHER" id="PTHR42908:SF8">
    <property type="entry name" value="TR-TYPE G DOMAIN-CONTAINING PROTEIN"/>
    <property type="match status" value="1"/>
</dbReference>
<dbReference type="InterPro" id="IPR048876">
    <property type="entry name" value="BipA_C"/>
</dbReference>
<dbReference type="InterPro" id="IPR000640">
    <property type="entry name" value="EFG_V-like"/>
</dbReference>
<keyword evidence="1" id="KW-0547">Nucleotide-binding</keyword>
<dbReference type="Pfam" id="PF21018">
    <property type="entry name" value="BipA_C"/>
    <property type="match status" value="1"/>
</dbReference>
<dbReference type="Pfam" id="PF00009">
    <property type="entry name" value="GTP_EFTU"/>
    <property type="match status" value="1"/>
</dbReference>
<organism evidence="3 4">
    <name type="scientific">candidate division WWE3 bacterium RIFCSPHIGHO2_01_FULL_35_17</name>
    <dbReference type="NCBI Taxonomy" id="1802614"/>
    <lineage>
        <taxon>Bacteria</taxon>
        <taxon>Katanobacteria</taxon>
    </lineage>
</organism>
<evidence type="ECO:0000313" key="4">
    <source>
        <dbReference type="Proteomes" id="UP000176444"/>
    </source>
</evidence>
<dbReference type="CDD" id="cd01891">
    <property type="entry name" value="TypA_BipA"/>
    <property type="match status" value="1"/>
</dbReference>
<evidence type="ECO:0000259" key="2">
    <source>
        <dbReference type="PROSITE" id="PS51722"/>
    </source>
</evidence>
<dbReference type="GO" id="GO:0005829">
    <property type="term" value="C:cytosol"/>
    <property type="evidence" value="ECO:0007669"/>
    <property type="project" value="TreeGrafter"/>
</dbReference>
<dbReference type="Gene3D" id="2.40.30.10">
    <property type="entry name" value="Translation factors"/>
    <property type="match status" value="1"/>
</dbReference>
<dbReference type="Proteomes" id="UP000176444">
    <property type="component" value="Unassembled WGS sequence"/>
</dbReference>
<dbReference type="Pfam" id="PF00679">
    <property type="entry name" value="EFG_C"/>
    <property type="match status" value="1"/>
</dbReference>
<dbReference type="PROSITE" id="PS51722">
    <property type="entry name" value="G_TR_2"/>
    <property type="match status" value="1"/>
</dbReference>
<dbReference type="InterPro" id="IPR035647">
    <property type="entry name" value="EFG_III/V"/>
</dbReference>
<keyword evidence="1" id="KW-0342">GTP-binding</keyword>
<dbReference type="FunFam" id="3.40.50.300:FF:000055">
    <property type="entry name" value="GTP-binding protein TypA"/>
    <property type="match status" value="1"/>
</dbReference>
<evidence type="ECO:0000256" key="1">
    <source>
        <dbReference type="ARBA" id="ARBA00023134"/>
    </source>
</evidence>
<sequence length="605" mass="67179">MELRNVAIIAHVDHGKTTLVDGLLKQSHVFRENEAYMSQDLILDSNDQERERGITIFAKNASVEYKGIKINIVDTPGHADFSGEVERTLNMADGAILLVDAQEGPMPQTKFVLRKALELGLKIIVLINKIDKKDARSEVILKKIDDLFLELAINDAQLEFPVLYAIGRDGKAWNQLPESKDSPSNLEPIFEAILKYVPQPKVDYDAPFQMLISSLDWDTYKGKYAIGRVKRGKISQGSKVALMKTDGSVVSQIVDKIYVNSGLKRVEVTEAFSGDVIALTGIKESDIGDTVSDFITQEKLEATKIGEPTLSISIGPNTSPFMGKEGTLLTSRQILERIEDELQTNVAMKFFISENGQYIVSGRGELHLCVFLETLSREGFELEVGKPKVIKKIIEGVEMEPYEEVMIDVSTEYVGAINGEMGKRKAILLSQEEPITGVTRLLFEISTRNALGLRSTLLTLSKGTASANSNFLRYDKASTDSRTTRKGVVIAFETGKAVAYGLQAAHSKGEVFIIPQTDVYAGMIIGANSRDDDIEVNVCKTKHLTNMRSKGEDPIVLNAVIKMNLEQCFGFIEDDELLEITPKNIRMRKKILDPVQRAKANKRKQ</sequence>
<dbReference type="InterPro" id="IPR031157">
    <property type="entry name" value="G_TR_CS"/>
</dbReference>
<dbReference type="InterPro" id="IPR005225">
    <property type="entry name" value="Small_GTP-bd"/>
</dbReference>
<feature type="domain" description="Tr-type G" evidence="2">
    <location>
        <begin position="1"/>
        <end position="201"/>
    </location>
</feature>
<protein>
    <submittedName>
        <fullName evidence="3">GTP-binding protein TypA</fullName>
    </submittedName>
</protein>
<dbReference type="SUPFAM" id="SSF54980">
    <property type="entry name" value="EF-G C-terminal domain-like"/>
    <property type="match status" value="2"/>
</dbReference>
<dbReference type="InterPro" id="IPR042116">
    <property type="entry name" value="TypA/BipA_C"/>
</dbReference>
<dbReference type="Gene3D" id="3.40.50.300">
    <property type="entry name" value="P-loop containing nucleotide triphosphate hydrolases"/>
    <property type="match status" value="1"/>
</dbReference>
<dbReference type="Pfam" id="PF03144">
    <property type="entry name" value="GTP_EFTU_D2"/>
    <property type="match status" value="1"/>
</dbReference>
<dbReference type="Gene3D" id="3.30.70.240">
    <property type="match status" value="1"/>
</dbReference>
<evidence type="ECO:0000313" key="3">
    <source>
        <dbReference type="EMBL" id="OGC46683.1"/>
    </source>
</evidence>
<dbReference type="PANTHER" id="PTHR42908">
    <property type="entry name" value="TRANSLATION ELONGATION FACTOR-RELATED"/>
    <property type="match status" value="1"/>
</dbReference>
<dbReference type="Gene3D" id="2.40.50.250">
    <property type="entry name" value="bipa protein"/>
    <property type="match status" value="1"/>
</dbReference>